<accession>A0A1G9S756</accession>
<keyword evidence="2" id="KW-1185">Reference proteome</keyword>
<sequence length="56" mass="6258">MRSGGRRRSYVTSNASELLQHTGLLPAVVRDLVTKQSILFSRSQKILDRMSPPVGF</sequence>
<dbReference type="Proteomes" id="UP000198510">
    <property type="component" value="Unassembled WGS sequence"/>
</dbReference>
<reference evidence="1 2" key="1">
    <citation type="submission" date="2016-10" db="EMBL/GenBank/DDBJ databases">
        <authorList>
            <person name="de Groot N.N."/>
        </authorList>
    </citation>
    <scope>NUCLEOTIDE SEQUENCE [LARGE SCALE GENOMIC DNA]</scope>
    <source>
        <strain evidence="1 2">DSM 25186</strain>
    </source>
</reference>
<name>A0A1G9S756_9BACT</name>
<evidence type="ECO:0000313" key="2">
    <source>
        <dbReference type="Proteomes" id="UP000198510"/>
    </source>
</evidence>
<protein>
    <submittedName>
        <fullName evidence="1">Uncharacterized protein</fullName>
    </submittedName>
</protein>
<proteinExistence type="predicted"/>
<dbReference type="STRING" id="1075417.SAMN05421823_11247"/>
<dbReference type="AlphaFoldDB" id="A0A1G9S756"/>
<gene>
    <name evidence="1" type="ORF">SAMN05421823_11247</name>
</gene>
<organism evidence="1 2">
    <name type="scientific">Catalinimonas alkaloidigena</name>
    <dbReference type="NCBI Taxonomy" id="1075417"/>
    <lineage>
        <taxon>Bacteria</taxon>
        <taxon>Pseudomonadati</taxon>
        <taxon>Bacteroidota</taxon>
        <taxon>Cytophagia</taxon>
        <taxon>Cytophagales</taxon>
        <taxon>Catalimonadaceae</taxon>
        <taxon>Catalinimonas</taxon>
    </lineage>
</organism>
<dbReference type="EMBL" id="FNFO01000012">
    <property type="protein sequence ID" value="SDM31117.1"/>
    <property type="molecule type" value="Genomic_DNA"/>
</dbReference>
<evidence type="ECO:0000313" key="1">
    <source>
        <dbReference type="EMBL" id="SDM31117.1"/>
    </source>
</evidence>